<sequence length="70" mass="8077">MKYEVFARINQGDETKHIGNVTAKSDRLAKMYAYNTFDEEDWDMLAVVREDDYQRVSNDPKPTVGVSTSE</sequence>
<evidence type="ECO:0000313" key="2">
    <source>
        <dbReference type="Proteomes" id="UP000011531"/>
    </source>
</evidence>
<dbReference type="AlphaFoldDB" id="L9WT87"/>
<dbReference type="STRING" id="1227498.C492_20595"/>
<dbReference type="InterPro" id="IPR038693">
    <property type="entry name" value="PaaB_sf"/>
</dbReference>
<keyword evidence="2" id="KW-1185">Reference proteome</keyword>
<evidence type="ECO:0000313" key="1">
    <source>
        <dbReference type="EMBL" id="ELY51518.1"/>
    </source>
</evidence>
<reference evidence="1 2" key="1">
    <citation type="journal article" date="2014" name="PLoS Genet.">
        <title>Phylogenetically driven sequencing of extremely halophilic archaea reveals strategies for static and dynamic osmo-response.</title>
        <authorList>
            <person name="Becker E.A."/>
            <person name="Seitzer P.M."/>
            <person name="Tritt A."/>
            <person name="Larsen D."/>
            <person name="Krusor M."/>
            <person name="Yao A.I."/>
            <person name="Wu D."/>
            <person name="Madern D."/>
            <person name="Eisen J.A."/>
            <person name="Darling A.E."/>
            <person name="Facciotti M.T."/>
        </authorList>
    </citation>
    <scope>NUCLEOTIDE SEQUENCE [LARGE SCALE GENOMIC DNA]</scope>
    <source>
        <strain evidence="1 2">DSM 18795</strain>
    </source>
</reference>
<dbReference type="Proteomes" id="UP000011531">
    <property type="component" value="Unassembled WGS sequence"/>
</dbReference>
<name>L9WT87_9EURY</name>
<organism evidence="1 2">
    <name type="scientific">Natronococcus jeotgali DSM 18795</name>
    <dbReference type="NCBI Taxonomy" id="1227498"/>
    <lineage>
        <taxon>Archaea</taxon>
        <taxon>Methanobacteriati</taxon>
        <taxon>Methanobacteriota</taxon>
        <taxon>Stenosarchaea group</taxon>
        <taxon>Halobacteria</taxon>
        <taxon>Halobacteriales</taxon>
        <taxon>Natrialbaceae</taxon>
        <taxon>Natronococcus</taxon>
    </lineage>
</organism>
<dbReference type="OrthoDB" id="300723at2157"/>
<evidence type="ECO:0008006" key="3">
    <source>
        <dbReference type="Google" id="ProtNLM"/>
    </source>
</evidence>
<comment type="caution">
    <text evidence="1">The sequence shown here is derived from an EMBL/GenBank/DDBJ whole genome shotgun (WGS) entry which is preliminary data.</text>
</comment>
<accession>L9WT87</accession>
<dbReference type="RefSeq" id="WP_008426952.1">
    <property type="nucleotide sequence ID" value="NZ_AOIA01000162.1"/>
</dbReference>
<proteinExistence type="predicted"/>
<dbReference type="Gene3D" id="3.10.20.520">
    <property type="entry name" value="Phenylacetic acid degradation B"/>
    <property type="match status" value="1"/>
</dbReference>
<gene>
    <name evidence="1" type="ORF">C492_20595</name>
</gene>
<protein>
    <recommendedName>
        <fullName evidence="3">Phenylacetic acid degradation B</fullName>
    </recommendedName>
</protein>
<dbReference type="EMBL" id="AOIA01000162">
    <property type="protein sequence ID" value="ELY51518.1"/>
    <property type="molecule type" value="Genomic_DNA"/>
</dbReference>